<dbReference type="Proteomes" id="UP000256629">
    <property type="component" value="Unassembled WGS sequence"/>
</dbReference>
<dbReference type="RefSeq" id="WP_116524881.1">
    <property type="nucleotide sequence ID" value="NZ_QRDX01000008.1"/>
</dbReference>
<reference evidence="4 5" key="1">
    <citation type="submission" date="2018-07" db="EMBL/GenBank/DDBJ databases">
        <title>Genomic Encyclopedia of Type Strains, Phase III (KMG-III): the genomes of soil and plant-associated and newly described type strains.</title>
        <authorList>
            <person name="Whitman W."/>
        </authorList>
    </citation>
    <scope>NUCLEOTIDE SEQUENCE [LARGE SCALE GENOMIC DNA]</scope>
    <source>
        <strain evidence="4 5">CECT 8487</strain>
    </source>
</reference>
<proteinExistence type="predicted"/>
<dbReference type="EMBL" id="QRDX01000008">
    <property type="protein sequence ID" value="RED45656.1"/>
    <property type="molecule type" value="Genomic_DNA"/>
</dbReference>
<evidence type="ECO:0000259" key="2">
    <source>
        <dbReference type="PROSITE" id="PS50110"/>
    </source>
</evidence>
<dbReference type="GO" id="GO:0000156">
    <property type="term" value="F:phosphorelay response regulator activity"/>
    <property type="evidence" value="ECO:0007669"/>
    <property type="project" value="InterPro"/>
</dbReference>
<dbReference type="PANTHER" id="PTHR37299:SF1">
    <property type="entry name" value="STAGE 0 SPORULATION PROTEIN A HOMOLOG"/>
    <property type="match status" value="1"/>
</dbReference>
<comment type="caution">
    <text evidence="1">Lacks conserved residue(s) required for the propagation of feature annotation.</text>
</comment>
<dbReference type="SMART" id="SM00850">
    <property type="entry name" value="LytTR"/>
    <property type="match status" value="1"/>
</dbReference>
<dbReference type="Gene3D" id="2.40.50.1020">
    <property type="entry name" value="LytTr DNA-binding domain"/>
    <property type="match status" value="1"/>
</dbReference>
<evidence type="ECO:0000313" key="5">
    <source>
        <dbReference type="Proteomes" id="UP000256629"/>
    </source>
</evidence>
<dbReference type="OrthoDB" id="2168082at2"/>
<dbReference type="AlphaFoldDB" id="A0A3D9H9M2"/>
<dbReference type="PANTHER" id="PTHR37299">
    <property type="entry name" value="TRANSCRIPTIONAL REGULATOR-RELATED"/>
    <property type="match status" value="1"/>
</dbReference>
<dbReference type="Pfam" id="PF04397">
    <property type="entry name" value="LytTR"/>
    <property type="match status" value="1"/>
</dbReference>
<dbReference type="InterPro" id="IPR001789">
    <property type="entry name" value="Sig_transdc_resp-reg_receiver"/>
</dbReference>
<protein>
    <submittedName>
        <fullName evidence="4">DNA-binding LytR/AlgR family response regulator</fullName>
    </submittedName>
</protein>
<dbReference type="SUPFAM" id="SSF52172">
    <property type="entry name" value="CheY-like"/>
    <property type="match status" value="1"/>
</dbReference>
<dbReference type="Gene3D" id="3.40.50.2300">
    <property type="match status" value="1"/>
</dbReference>
<feature type="domain" description="HTH LytTR-type" evidence="3">
    <location>
        <begin position="131"/>
        <end position="233"/>
    </location>
</feature>
<name>A0A3D9H9M2_9FLAO</name>
<keyword evidence="5" id="KW-1185">Reference proteome</keyword>
<evidence type="ECO:0000256" key="1">
    <source>
        <dbReference type="PROSITE-ProRule" id="PRU00169"/>
    </source>
</evidence>
<comment type="caution">
    <text evidence="4">The sequence shown here is derived from an EMBL/GenBank/DDBJ whole genome shotgun (WGS) entry which is preliminary data.</text>
</comment>
<gene>
    <name evidence="4" type="ORF">DFQ02_10834</name>
</gene>
<dbReference type="InterPro" id="IPR046947">
    <property type="entry name" value="LytR-like"/>
</dbReference>
<dbReference type="InterPro" id="IPR007492">
    <property type="entry name" value="LytTR_DNA-bd_dom"/>
</dbReference>
<accession>A0A3D9H9M2</accession>
<evidence type="ECO:0000259" key="3">
    <source>
        <dbReference type="PROSITE" id="PS50930"/>
    </source>
</evidence>
<dbReference type="PROSITE" id="PS50930">
    <property type="entry name" value="HTH_LYTTR"/>
    <property type="match status" value="1"/>
</dbReference>
<organism evidence="4 5">
    <name type="scientific">Seonamhaeicola aphaedonensis</name>
    <dbReference type="NCBI Taxonomy" id="1461338"/>
    <lineage>
        <taxon>Bacteria</taxon>
        <taxon>Pseudomonadati</taxon>
        <taxon>Bacteroidota</taxon>
        <taxon>Flavobacteriia</taxon>
        <taxon>Flavobacteriales</taxon>
        <taxon>Flavobacteriaceae</taxon>
    </lineage>
</organism>
<dbReference type="PROSITE" id="PS50110">
    <property type="entry name" value="RESPONSE_REGULATORY"/>
    <property type="match status" value="1"/>
</dbReference>
<feature type="domain" description="Response regulatory" evidence="2">
    <location>
        <begin position="3"/>
        <end position="120"/>
    </location>
</feature>
<keyword evidence="4" id="KW-0238">DNA-binding</keyword>
<sequence length="243" mass="28098">MTDYLIIENSSVIADKIIDIISDFPEFNCVGYFQNHDESMDVILRDMPNLIFINIDMTINGNTPFGLVNELKQYLKNDTELIAISTSKEKSYEAIKMGFFDYLISPIIDLDIRKAIIKFKKKHPTKVRKTICLKSYNDYQYLNVDEILFLRADSNTTDFHMDDGSVINGFKTLRTFESILPENFLRIHRSYIINCNWVSKVSYGNSKCTIKKPHHHIPFSKSYLSNVQQMIKSLSPVSEVGLN</sequence>
<dbReference type="InterPro" id="IPR011006">
    <property type="entry name" value="CheY-like_superfamily"/>
</dbReference>
<evidence type="ECO:0000313" key="4">
    <source>
        <dbReference type="EMBL" id="RED45656.1"/>
    </source>
</evidence>
<dbReference type="GO" id="GO:0003677">
    <property type="term" value="F:DNA binding"/>
    <property type="evidence" value="ECO:0007669"/>
    <property type="project" value="UniProtKB-KW"/>
</dbReference>